<dbReference type="EMBL" id="BALE01000005">
    <property type="protein sequence ID" value="GAN53128.1"/>
    <property type="molecule type" value="Genomic_DNA"/>
</dbReference>
<protein>
    <recommendedName>
        <fullName evidence="3 12">Ribokinase</fullName>
        <shortName evidence="12">RK</shortName>
        <ecNumber evidence="2 12">2.7.1.15</ecNumber>
    </recommendedName>
</protein>
<evidence type="ECO:0000256" key="8">
    <source>
        <dbReference type="ARBA" id="ARBA00022840"/>
    </source>
</evidence>
<feature type="binding site" evidence="12">
    <location>
        <position position="184"/>
    </location>
    <ligand>
        <name>ATP</name>
        <dbReference type="ChEBI" id="CHEBI:30616"/>
    </ligand>
</feature>
<dbReference type="PROSITE" id="PS00584">
    <property type="entry name" value="PFKB_KINASES_2"/>
    <property type="match status" value="1"/>
</dbReference>
<feature type="binding site" evidence="12">
    <location>
        <begin position="12"/>
        <end position="14"/>
    </location>
    <ligand>
        <name>substrate</name>
    </ligand>
</feature>
<comment type="similarity">
    <text evidence="1">Belongs to the carbohydrate kinase pfkB family.</text>
</comment>
<keyword evidence="4 12" id="KW-0808">Transferase</keyword>
<dbReference type="UniPathway" id="UPA00916">
    <property type="reaction ID" value="UER00889"/>
</dbReference>
<dbReference type="GO" id="GO:0019303">
    <property type="term" value="P:D-ribose catabolic process"/>
    <property type="evidence" value="ECO:0007669"/>
    <property type="project" value="UniProtKB-UniRule"/>
</dbReference>
<evidence type="ECO:0000256" key="12">
    <source>
        <dbReference type="HAMAP-Rule" id="MF_01987"/>
    </source>
</evidence>
<comment type="subunit">
    <text evidence="12">Homodimer.</text>
</comment>
<dbReference type="HAMAP" id="MF_01987">
    <property type="entry name" value="Ribokinase"/>
    <property type="match status" value="1"/>
</dbReference>
<dbReference type="GO" id="GO:0004747">
    <property type="term" value="F:ribokinase activity"/>
    <property type="evidence" value="ECO:0007669"/>
    <property type="project" value="UniProtKB-UniRule"/>
</dbReference>
<dbReference type="GO" id="GO:0046872">
    <property type="term" value="F:metal ion binding"/>
    <property type="evidence" value="ECO:0007669"/>
    <property type="project" value="UniProtKB-KW"/>
</dbReference>
<keyword evidence="15" id="KW-1185">Reference proteome</keyword>
<feature type="binding site" evidence="12">
    <location>
        <begin position="250"/>
        <end position="251"/>
    </location>
    <ligand>
        <name>ATP</name>
        <dbReference type="ChEBI" id="CHEBI:30616"/>
    </ligand>
</feature>
<keyword evidence="7 12" id="KW-0418">Kinase</keyword>
<dbReference type="SUPFAM" id="SSF53613">
    <property type="entry name" value="Ribokinase-like"/>
    <property type="match status" value="1"/>
</dbReference>
<dbReference type="InterPro" id="IPR002139">
    <property type="entry name" value="Ribo/fructo_kinase"/>
</dbReference>
<dbReference type="InterPro" id="IPR011611">
    <property type="entry name" value="PfkB_dom"/>
</dbReference>
<feature type="binding site" evidence="12">
    <location>
        <position position="275"/>
    </location>
    <ligand>
        <name>ATP</name>
        <dbReference type="ChEBI" id="CHEBI:30616"/>
    </ligand>
</feature>
<comment type="caution">
    <text evidence="12">Lacks conserved residue(s) required for the propagation of feature annotation.</text>
</comment>
<feature type="binding site" evidence="12">
    <location>
        <begin position="40"/>
        <end position="44"/>
    </location>
    <ligand>
        <name>substrate</name>
    </ligand>
</feature>
<evidence type="ECO:0000259" key="13">
    <source>
        <dbReference type="Pfam" id="PF00294"/>
    </source>
</evidence>
<gene>
    <name evidence="12" type="primary">rbsK</name>
    <name evidence="14" type="ORF">Tasa_005_043</name>
</gene>
<dbReference type="CDD" id="cd01174">
    <property type="entry name" value="ribokinase"/>
    <property type="match status" value="1"/>
</dbReference>
<evidence type="ECO:0000256" key="4">
    <source>
        <dbReference type="ARBA" id="ARBA00022679"/>
    </source>
</evidence>
<comment type="similarity">
    <text evidence="12">Belongs to the carbohydrate kinase PfkB family. Ribokinase subfamily.</text>
</comment>
<sequence>MTPSVIVVGSLHYDIIVRSSRMPVLGETLPGESWQSKCGGKGGNQAAEAARHIAGVTMIGCIGRDDMGRQLRRNLEDARVDTRHIRDTDERSGISLVISEQHGDYAAIIVSGANLSLSEVDITHAAPLFTAGSVVVLQNEVPASVNLAAARLAHECGCRVVLNAAPARTLEPELAPFIDILVVNAIEAEMLGGGIVSDLPAAVQAVDVLGRYAPTVVVTVGGAGLVARSGDALYSLSPHAVQLVSTHGAGDAFVGALSARLAAGATIEDALAYGNAAAAVLVSTDEEHRKHLTEGETLAMLHNRAAQPAGHALASLQETGLPIA</sequence>
<comment type="function">
    <text evidence="12">Catalyzes the phosphorylation of ribose at O-5 in a reaction requiring ATP and magnesium. The resulting D-ribose-5-phosphate can then be used either for sythesis of nucleotides, histidine, and tryptophan, or as a component of the pentose phosphate pathway.</text>
</comment>
<comment type="catalytic activity">
    <reaction evidence="12">
        <text>D-ribose + ATP = D-ribose 5-phosphate + ADP + H(+)</text>
        <dbReference type="Rhea" id="RHEA:13697"/>
        <dbReference type="ChEBI" id="CHEBI:15378"/>
        <dbReference type="ChEBI" id="CHEBI:30616"/>
        <dbReference type="ChEBI" id="CHEBI:47013"/>
        <dbReference type="ChEBI" id="CHEBI:78346"/>
        <dbReference type="ChEBI" id="CHEBI:456216"/>
        <dbReference type="EC" id="2.7.1.15"/>
    </reaction>
</comment>
<evidence type="ECO:0000313" key="14">
    <source>
        <dbReference type="EMBL" id="GAN53128.1"/>
    </source>
</evidence>
<dbReference type="Pfam" id="PF00294">
    <property type="entry name" value="PfkB"/>
    <property type="match status" value="1"/>
</dbReference>
<evidence type="ECO:0000256" key="7">
    <source>
        <dbReference type="ARBA" id="ARBA00022777"/>
    </source>
</evidence>
<feature type="binding site" evidence="12">
    <location>
        <position position="247"/>
    </location>
    <ligand>
        <name>K(+)</name>
        <dbReference type="ChEBI" id="CHEBI:29103"/>
    </ligand>
</feature>
<evidence type="ECO:0000256" key="9">
    <source>
        <dbReference type="ARBA" id="ARBA00022842"/>
    </source>
</evidence>
<dbReference type="Gene3D" id="3.40.1190.20">
    <property type="match status" value="1"/>
</dbReference>
<dbReference type="RefSeq" id="WP_084711997.1">
    <property type="nucleotide sequence ID" value="NZ_BALE01000005.1"/>
</dbReference>
<organism evidence="14 15">
    <name type="scientific">Tanticharoenia sakaeratensis NBRC 103193</name>
    <dbReference type="NCBI Taxonomy" id="1231623"/>
    <lineage>
        <taxon>Bacteria</taxon>
        <taxon>Pseudomonadati</taxon>
        <taxon>Pseudomonadota</taxon>
        <taxon>Alphaproteobacteria</taxon>
        <taxon>Acetobacterales</taxon>
        <taxon>Acetobacteraceae</taxon>
        <taxon>Tanticharoenia</taxon>
    </lineage>
</organism>
<feature type="binding site" evidence="12">
    <location>
        <begin position="219"/>
        <end position="224"/>
    </location>
    <ligand>
        <name>ATP</name>
        <dbReference type="ChEBI" id="CHEBI:30616"/>
    </ligand>
</feature>
<feature type="binding site" evidence="12">
    <location>
        <position position="281"/>
    </location>
    <ligand>
        <name>K(+)</name>
        <dbReference type="ChEBI" id="CHEBI:29103"/>
    </ligand>
</feature>
<dbReference type="EC" id="2.7.1.15" evidence="2 12"/>
<feature type="active site" description="Proton acceptor" evidence="12">
    <location>
        <position position="251"/>
    </location>
</feature>
<keyword evidence="5 12" id="KW-0479">Metal-binding</keyword>
<evidence type="ECO:0000256" key="6">
    <source>
        <dbReference type="ARBA" id="ARBA00022741"/>
    </source>
</evidence>
<dbReference type="InterPro" id="IPR002173">
    <property type="entry name" value="Carboh/pur_kinase_PfkB_CS"/>
</dbReference>
<keyword evidence="10 12" id="KW-0630">Potassium</keyword>
<evidence type="ECO:0000256" key="1">
    <source>
        <dbReference type="ARBA" id="ARBA00005380"/>
    </source>
</evidence>
<reference evidence="14 15" key="1">
    <citation type="submission" date="2012-10" db="EMBL/GenBank/DDBJ databases">
        <title>Genome sequencing of Tanticharoenia sakaeratensis NBRC 103193.</title>
        <authorList>
            <person name="Azuma Y."/>
            <person name="Hadano H."/>
            <person name="Hirakawa H."/>
            <person name="Matsushita K."/>
        </authorList>
    </citation>
    <scope>NUCLEOTIDE SEQUENCE [LARGE SCALE GENOMIC DNA]</scope>
    <source>
        <strain evidence="14 15">NBRC 103193</strain>
    </source>
</reference>
<dbReference type="STRING" id="1231623.Tasa_005_043"/>
<evidence type="ECO:0000256" key="10">
    <source>
        <dbReference type="ARBA" id="ARBA00022958"/>
    </source>
</evidence>
<comment type="caution">
    <text evidence="14">The sequence shown here is derived from an EMBL/GenBank/DDBJ whole genome shotgun (WGS) entry which is preliminary data.</text>
</comment>
<name>A0A0D6MIL8_9PROT</name>
<dbReference type="GO" id="GO:0005829">
    <property type="term" value="C:cytosol"/>
    <property type="evidence" value="ECO:0007669"/>
    <property type="project" value="TreeGrafter"/>
</dbReference>
<comment type="subcellular location">
    <subcellularLocation>
        <location evidence="12">Cytoplasm</location>
    </subcellularLocation>
</comment>
<dbReference type="GO" id="GO:0005524">
    <property type="term" value="F:ATP binding"/>
    <property type="evidence" value="ECO:0007669"/>
    <property type="project" value="UniProtKB-UniRule"/>
</dbReference>
<dbReference type="OrthoDB" id="9792663at2"/>
<dbReference type="InterPro" id="IPR011877">
    <property type="entry name" value="Ribokinase"/>
</dbReference>
<comment type="pathway">
    <text evidence="12">Carbohydrate metabolism; D-ribose degradation; D-ribose 5-phosphate from beta-D-ribopyranose: step 2/2.</text>
</comment>
<proteinExistence type="inferred from homology"/>
<dbReference type="PANTHER" id="PTHR10584">
    <property type="entry name" value="SUGAR KINASE"/>
    <property type="match status" value="1"/>
</dbReference>
<dbReference type="InterPro" id="IPR029056">
    <property type="entry name" value="Ribokinase-like"/>
</dbReference>
<evidence type="ECO:0000313" key="15">
    <source>
        <dbReference type="Proteomes" id="UP000032679"/>
    </source>
</evidence>
<keyword evidence="9 12" id="KW-0460">Magnesium</keyword>
<keyword evidence="8 12" id="KW-0067">ATP-binding</keyword>
<evidence type="ECO:0000256" key="11">
    <source>
        <dbReference type="ARBA" id="ARBA00023277"/>
    </source>
</evidence>
<keyword evidence="6 12" id="KW-0547">Nucleotide-binding</keyword>
<feature type="domain" description="Carbohydrate kinase PfkB" evidence="13">
    <location>
        <begin position="4"/>
        <end position="284"/>
    </location>
</feature>
<feature type="binding site" evidence="12">
    <location>
        <position position="251"/>
    </location>
    <ligand>
        <name>substrate</name>
    </ligand>
</feature>
<dbReference type="PANTHER" id="PTHR10584:SF166">
    <property type="entry name" value="RIBOKINASE"/>
    <property type="match status" value="1"/>
</dbReference>
<evidence type="ECO:0000256" key="2">
    <source>
        <dbReference type="ARBA" id="ARBA00012035"/>
    </source>
</evidence>
<evidence type="ECO:0000256" key="3">
    <source>
        <dbReference type="ARBA" id="ARBA00016943"/>
    </source>
</evidence>
<dbReference type="Proteomes" id="UP000032679">
    <property type="component" value="Unassembled WGS sequence"/>
</dbReference>
<keyword evidence="12" id="KW-0963">Cytoplasm</keyword>
<evidence type="ECO:0000256" key="5">
    <source>
        <dbReference type="ARBA" id="ARBA00022723"/>
    </source>
</evidence>
<dbReference type="PRINTS" id="PR00990">
    <property type="entry name" value="RIBOKINASE"/>
</dbReference>
<dbReference type="AlphaFoldDB" id="A0A0D6MIL8"/>
<accession>A0A0D6MIL8</accession>
<keyword evidence="11 12" id="KW-0119">Carbohydrate metabolism</keyword>
<comment type="activity regulation">
    <text evidence="12">Activated by a monovalent cation that binds near, but not in, the active site. The most likely occupant of the site in vivo is potassium. Ion binding induces a conformational change that may alter substrate affinity.</text>
</comment>
<feature type="binding site" evidence="12">
    <location>
        <position position="140"/>
    </location>
    <ligand>
        <name>substrate</name>
    </ligand>
</feature>
<comment type="cofactor">
    <cofactor evidence="12">
        <name>Mg(2+)</name>
        <dbReference type="ChEBI" id="CHEBI:18420"/>
    </cofactor>
    <text evidence="12">Requires a divalent cation, most likely magnesium in vivo, as an electrophilic catalyst to aid phosphoryl group transfer. It is the chelate of the metal and the nucleotide that is the actual substrate.</text>
</comment>
<feature type="binding site" evidence="12">
    <location>
        <position position="284"/>
    </location>
    <ligand>
        <name>K(+)</name>
        <dbReference type="ChEBI" id="CHEBI:29103"/>
    </ligand>
</feature>